<gene>
    <name evidence="2" type="ORF">GCM10010911_60300</name>
</gene>
<keyword evidence="3" id="KW-1185">Reference proteome</keyword>
<comment type="caution">
    <text evidence="2">The sequence shown here is derived from an EMBL/GenBank/DDBJ whole genome shotgun (WGS) entry which is preliminary data.</text>
</comment>
<protein>
    <recommendedName>
        <fullName evidence="1">Apiosidase-like catalytic domain-containing protein</fullName>
    </recommendedName>
</protein>
<dbReference type="Pfam" id="PF13204">
    <property type="entry name" value="Apiosidase"/>
    <property type="match status" value="1"/>
</dbReference>
<reference evidence="2" key="1">
    <citation type="journal article" date="2014" name="Int. J. Syst. Evol. Microbiol.">
        <title>Complete genome sequence of Corynebacterium casei LMG S-19264T (=DSM 44701T), isolated from a smear-ripened cheese.</title>
        <authorList>
            <consortium name="US DOE Joint Genome Institute (JGI-PGF)"/>
            <person name="Walter F."/>
            <person name="Albersmeier A."/>
            <person name="Kalinowski J."/>
            <person name="Ruckert C."/>
        </authorList>
    </citation>
    <scope>NUCLEOTIDE SEQUENCE</scope>
    <source>
        <strain evidence="2">CGMCC 1.15178</strain>
    </source>
</reference>
<dbReference type="InterPro" id="IPR025277">
    <property type="entry name" value="Apiosidase-like_cat_dom"/>
</dbReference>
<dbReference type="AlphaFoldDB" id="A0A916ZF25"/>
<dbReference type="InterPro" id="IPR017853">
    <property type="entry name" value="GH"/>
</dbReference>
<evidence type="ECO:0000259" key="1">
    <source>
        <dbReference type="Pfam" id="PF13204"/>
    </source>
</evidence>
<evidence type="ECO:0000313" key="3">
    <source>
        <dbReference type="Proteomes" id="UP000612456"/>
    </source>
</evidence>
<organism evidence="2 3">
    <name type="scientific">Paenibacillus nasutitermitis</name>
    <dbReference type="NCBI Taxonomy" id="1652958"/>
    <lineage>
        <taxon>Bacteria</taxon>
        <taxon>Bacillati</taxon>
        <taxon>Bacillota</taxon>
        <taxon>Bacilli</taxon>
        <taxon>Bacillales</taxon>
        <taxon>Paenibacillaceae</taxon>
        <taxon>Paenibacillus</taxon>
    </lineage>
</organism>
<reference evidence="2" key="2">
    <citation type="submission" date="2020-09" db="EMBL/GenBank/DDBJ databases">
        <authorList>
            <person name="Sun Q."/>
            <person name="Zhou Y."/>
        </authorList>
    </citation>
    <scope>NUCLEOTIDE SEQUENCE</scope>
    <source>
        <strain evidence="2">CGMCC 1.15178</strain>
    </source>
</reference>
<accession>A0A916ZF25</accession>
<sequence>MHGQSMTVEVGPYEGDNPLYKHGSVHASENRAYLQHEDGTPFLWLADTWWMALTNRLQWPEDYKWLAKDRAEKGFTAIQIVAGLYPDMGPFDERGANEGGQSWEPEFTGINPAFFDAADPKIEWMVESGLLPCIVGSWGYYLDFAGKDVLKKHWDYLIARYGAYPVMWCASGEANMAYYQWDSFSDPRLREAYVERMRAEWTELTAYIKTADPFGRAVTIHPTEYGHNMVEDAAVLDLDMLQTGHSGTVTVARTVPMIRKAVAREPKTPVINSEVCYEGIGGTSYEEIQRMNFWNCMLNGACGHTYGANGIWQVNDEKRPYGESPTGISWGHRFWKEAAQLPGSRQVGMAKKLLEKYRWWEFQPHPEWLDPLGEDADVYSRAYAAGIPGEVRVIFAPLHYSFSGITVRELKTGDRYRARFVDPATGDEYDLGTVTPDADGSWWSGRFKIFQDWVLVLEQTREARAE</sequence>
<dbReference type="Proteomes" id="UP000612456">
    <property type="component" value="Unassembled WGS sequence"/>
</dbReference>
<proteinExistence type="predicted"/>
<evidence type="ECO:0000313" key="2">
    <source>
        <dbReference type="EMBL" id="GGD93589.1"/>
    </source>
</evidence>
<dbReference type="PANTHER" id="PTHR37836">
    <property type="entry name" value="LMO1036 PROTEIN"/>
    <property type="match status" value="1"/>
</dbReference>
<feature type="domain" description="Apiosidase-like catalytic" evidence="1">
    <location>
        <begin position="28"/>
        <end position="361"/>
    </location>
</feature>
<dbReference type="SUPFAM" id="SSF51445">
    <property type="entry name" value="(Trans)glycosidases"/>
    <property type="match status" value="1"/>
</dbReference>
<name>A0A916ZF25_9BACL</name>
<dbReference type="EMBL" id="BMHP01000006">
    <property type="protein sequence ID" value="GGD93589.1"/>
    <property type="molecule type" value="Genomic_DNA"/>
</dbReference>
<dbReference type="PANTHER" id="PTHR37836:SF2">
    <property type="entry name" value="DUF4038 DOMAIN-CONTAINING PROTEIN"/>
    <property type="match status" value="1"/>
</dbReference>
<dbReference type="Gene3D" id="3.20.20.80">
    <property type="entry name" value="Glycosidases"/>
    <property type="match status" value="1"/>
</dbReference>